<keyword evidence="1" id="KW-0472">Membrane</keyword>
<protein>
    <submittedName>
        <fullName evidence="2">Uncharacterized protein</fullName>
    </submittedName>
</protein>
<dbReference type="AlphaFoldDB" id="A0A0E9U0R2"/>
<sequence length="39" mass="4291">MYARGLISNLIAHIYSVVHPVTVWVNAVLVLVSQLVMSP</sequence>
<keyword evidence="1" id="KW-1133">Transmembrane helix</keyword>
<feature type="transmembrane region" description="Helical" evidence="1">
    <location>
        <begin position="12"/>
        <end position="36"/>
    </location>
</feature>
<proteinExistence type="predicted"/>
<accession>A0A0E9U0R2</accession>
<evidence type="ECO:0000313" key="2">
    <source>
        <dbReference type="EMBL" id="JAH58588.1"/>
    </source>
</evidence>
<name>A0A0E9U0R2_ANGAN</name>
<reference evidence="2" key="1">
    <citation type="submission" date="2014-11" db="EMBL/GenBank/DDBJ databases">
        <authorList>
            <person name="Amaro Gonzalez C."/>
        </authorList>
    </citation>
    <scope>NUCLEOTIDE SEQUENCE</scope>
</reference>
<keyword evidence="1" id="KW-0812">Transmembrane</keyword>
<reference evidence="2" key="2">
    <citation type="journal article" date="2015" name="Fish Shellfish Immunol.">
        <title>Early steps in the European eel (Anguilla anguilla)-Vibrio vulnificus interaction in the gills: Role of the RtxA13 toxin.</title>
        <authorList>
            <person name="Callol A."/>
            <person name="Pajuelo D."/>
            <person name="Ebbesson L."/>
            <person name="Teles M."/>
            <person name="MacKenzie S."/>
            <person name="Amaro C."/>
        </authorList>
    </citation>
    <scope>NUCLEOTIDE SEQUENCE</scope>
</reference>
<organism evidence="2">
    <name type="scientific">Anguilla anguilla</name>
    <name type="common">European freshwater eel</name>
    <name type="synonym">Muraena anguilla</name>
    <dbReference type="NCBI Taxonomy" id="7936"/>
    <lineage>
        <taxon>Eukaryota</taxon>
        <taxon>Metazoa</taxon>
        <taxon>Chordata</taxon>
        <taxon>Craniata</taxon>
        <taxon>Vertebrata</taxon>
        <taxon>Euteleostomi</taxon>
        <taxon>Actinopterygii</taxon>
        <taxon>Neopterygii</taxon>
        <taxon>Teleostei</taxon>
        <taxon>Anguilliformes</taxon>
        <taxon>Anguillidae</taxon>
        <taxon>Anguilla</taxon>
    </lineage>
</organism>
<dbReference type="EMBL" id="GBXM01049989">
    <property type="protein sequence ID" value="JAH58588.1"/>
    <property type="molecule type" value="Transcribed_RNA"/>
</dbReference>
<evidence type="ECO:0000256" key="1">
    <source>
        <dbReference type="SAM" id="Phobius"/>
    </source>
</evidence>